<evidence type="ECO:0000313" key="4">
    <source>
        <dbReference type="WBParaSite" id="ECPE_0000793701-mRNA-1"/>
    </source>
</evidence>
<organism evidence="4">
    <name type="scientific">Echinostoma caproni</name>
    <dbReference type="NCBI Taxonomy" id="27848"/>
    <lineage>
        <taxon>Eukaryota</taxon>
        <taxon>Metazoa</taxon>
        <taxon>Spiralia</taxon>
        <taxon>Lophotrochozoa</taxon>
        <taxon>Platyhelminthes</taxon>
        <taxon>Trematoda</taxon>
        <taxon>Digenea</taxon>
        <taxon>Plagiorchiida</taxon>
        <taxon>Echinostomata</taxon>
        <taxon>Echinostomatoidea</taxon>
        <taxon>Echinostomatidae</taxon>
        <taxon>Echinostoma</taxon>
    </lineage>
</organism>
<dbReference type="GO" id="GO:0071539">
    <property type="term" value="P:protein localization to centrosome"/>
    <property type="evidence" value="ECO:0007669"/>
    <property type="project" value="TreeGrafter"/>
</dbReference>
<sequence>MDSVNEHAIDAEYDQTACNRFVTDRPTSNNKPPLPQPLRRSVDFGSVRESLETEEDELRMYSDSPNEDFHASNGFNRTIRIKDGIRKSLNRVQSVLDRAQTNNCDHGKTNRGLDSPGLSRSPSTPELRDSQNLLDSVLDSERQRSLSEQCLRMDLLPVRALGSTDYLTTNSPLVGRVQPGLAALSCPGNGSLVGTTDDIAAVAAAKPCDTNKHSVNCDRRERLIDYGRSGRTGSGDRSRERSRKSSTHRAEIPAVIGPDGMLLQGVRLYARGLQLTWECYQLIAQAQTDLVDRSFVRPGVVNLNACATQGKPLFSVRSATQISRSTSRSKSRSASRPRDALRRSRSRSASPHLRHSQSTGQRKSEHPLALTLEVSVPIQTASETSSPTNWMTTSLEFHKDSSRSRDPQVPDFVGSGRKHRSVRFKPTHHRLLQPIAQLAMNDAVHSHKSPDEYTRFRLFTRTFAELAELPPHTPDPSQTAGPAIDLIGLNNLTLDELKLAISTKTYWRSSPRARLFVHLFQPGSGPVAQPERSGSPRSASGLIRARLEIEVEPIWRPASRNPASHWRYQPDPQRKPCPMHTSTIAPIALETLLSISHGRRLHLFGPEANRSAKTPLHASQTCGPLASINTGPVSTKFTPPKSIGASVPVEHTYLIIRLPWCQTTNPKSSGVGVASHPCRFNSAVAWMGGSCPSYKFALRTPCVLDAEMLTRLSRSFAVIEVWVKMTTGQPDALLGLAKIPTDTLVTVFAFVDARTGGINMHSDEIITALMTSMRPVIVSDTWQPVIDPFSGAEQGQLRIRLAVGTSSQIESLHFGADSSAPEDGPHSGRGQGTGWQALDLIRWPENQSGQDQNQNQYGTQCHSLSRHRTPVQLLMASSLEALTGAQQLNRVSQSPLVSCEFSISTHSGRKQTGSHTKLGSSNPDFLSYWNRTHQLSFCLRQTSDRTSRHESHKTVSDHVGIAQHHGFVQWLLDVLSQDWSEEAQMNWPRGIPLELWLRIYSPNLRDCLVARGWISADLLNQLVRQQSIDAESQLRCTIPLRDLHTERVNGSLDIRLTYRFALIMIMVRSEFIDMYED</sequence>
<feature type="compositionally biased region" description="Polar residues" evidence="1">
    <location>
        <begin position="118"/>
        <end position="130"/>
    </location>
</feature>
<gene>
    <name evidence="2" type="ORF">ECPE_LOCUS7916</name>
</gene>
<evidence type="ECO:0000256" key="1">
    <source>
        <dbReference type="SAM" id="MobiDB-lite"/>
    </source>
</evidence>
<feature type="region of interest" description="Disordered" evidence="1">
    <location>
        <begin position="226"/>
        <end position="252"/>
    </location>
</feature>
<dbReference type="Proteomes" id="UP000272942">
    <property type="component" value="Unassembled WGS sequence"/>
</dbReference>
<dbReference type="GO" id="GO:0034451">
    <property type="term" value="C:centriolar satellite"/>
    <property type="evidence" value="ECO:0007669"/>
    <property type="project" value="TreeGrafter"/>
</dbReference>
<feature type="compositionally biased region" description="Basic and acidic residues" evidence="1">
    <location>
        <begin position="397"/>
        <end position="408"/>
    </location>
</feature>
<keyword evidence="3" id="KW-1185">Reference proteome</keyword>
<feature type="region of interest" description="Disordered" evidence="1">
    <location>
        <begin position="318"/>
        <end position="367"/>
    </location>
</feature>
<accession>A0A183ALT1</accession>
<dbReference type="GO" id="GO:0061511">
    <property type="term" value="P:centriole elongation"/>
    <property type="evidence" value="ECO:0007669"/>
    <property type="project" value="TreeGrafter"/>
</dbReference>
<proteinExistence type="predicted"/>
<feature type="region of interest" description="Disordered" evidence="1">
    <location>
        <begin position="53"/>
        <end position="72"/>
    </location>
</feature>
<feature type="region of interest" description="Disordered" evidence="1">
    <location>
        <begin position="397"/>
        <end position="419"/>
    </location>
</feature>
<name>A0A183ALT1_9TREM</name>
<feature type="region of interest" description="Disordered" evidence="1">
    <location>
        <begin position="98"/>
        <end position="130"/>
    </location>
</feature>
<dbReference type="AlphaFoldDB" id="A0A183ALT1"/>
<dbReference type="WBParaSite" id="ECPE_0000793701-mRNA-1">
    <property type="protein sequence ID" value="ECPE_0000793701-mRNA-1"/>
    <property type="gene ID" value="ECPE_0000793701"/>
</dbReference>
<dbReference type="PANTHER" id="PTHR21254:SF1">
    <property type="entry name" value="C2 DOMAIN-CONTAINING PROTEIN 3"/>
    <property type="match status" value="1"/>
</dbReference>
<dbReference type="GO" id="GO:0060271">
    <property type="term" value="P:cilium assembly"/>
    <property type="evidence" value="ECO:0007669"/>
    <property type="project" value="TreeGrafter"/>
</dbReference>
<dbReference type="GO" id="GO:0005814">
    <property type="term" value="C:centriole"/>
    <property type="evidence" value="ECO:0007669"/>
    <property type="project" value="TreeGrafter"/>
</dbReference>
<reference evidence="2 3" key="2">
    <citation type="submission" date="2018-11" db="EMBL/GenBank/DDBJ databases">
        <authorList>
            <consortium name="Pathogen Informatics"/>
        </authorList>
    </citation>
    <scope>NUCLEOTIDE SEQUENCE [LARGE SCALE GENOMIC DNA]</scope>
    <source>
        <strain evidence="2 3">Egypt</strain>
    </source>
</reference>
<dbReference type="OrthoDB" id="79771at2759"/>
<evidence type="ECO:0000313" key="3">
    <source>
        <dbReference type="Proteomes" id="UP000272942"/>
    </source>
</evidence>
<reference evidence="4" key="1">
    <citation type="submission" date="2016-06" db="UniProtKB">
        <authorList>
            <consortium name="WormBaseParasite"/>
        </authorList>
    </citation>
    <scope>IDENTIFICATION</scope>
</reference>
<evidence type="ECO:0000313" key="2">
    <source>
        <dbReference type="EMBL" id="VDP82339.1"/>
    </source>
</evidence>
<dbReference type="PANTHER" id="PTHR21254">
    <property type="entry name" value="C2 DOMAIN-CONTAINING PROTEIN 3"/>
    <property type="match status" value="1"/>
</dbReference>
<dbReference type="EMBL" id="UZAN01045271">
    <property type="protein sequence ID" value="VDP82339.1"/>
    <property type="molecule type" value="Genomic_DNA"/>
</dbReference>
<feature type="region of interest" description="Disordered" evidence="1">
    <location>
        <begin position="22"/>
        <end position="46"/>
    </location>
</feature>
<protein>
    <submittedName>
        <fullName evidence="2 4">Uncharacterized protein</fullName>
    </submittedName>
</protein>